<proteinExistence type="predicted"/>
<evidence type="ECO:0000313" key="2">
    <source>
        <dbReference type="Proteomes" id="UP000814243"/>
    </source>
</evidence>
<dbReference type="AlphaFoldDB" id="A0A922SNX0"/>
<evidence type="ECO:0000313" key="1">
    <source>
        <dbReference type="EMBL" id="KAH9644371.1"/>
    </source>
</evidence>
<organism evidence="1 2">
    <name type="scientific">Spodoptera exigua</name>
    <name type="common">Beet armyworm</name>
    <name type="synonym">Noctua fulgens</name>
    <dbReference type="NCBI Taxonomy" id="7107"/>
    <lineage>
        <taxon>Eukaryota</taxon>
        <taxon>Metazoa</taxon>
        <taxon>Ecdysozoa</taxon>
        <taxon>Arthropoda</taxon>
        <taxon>Hexapoda</taxon>
        <taxon>Insecta</taxon>
        <taxon>Pterygota</taxon>
        <taxon>Neoptera</taxon>
        <taxon>Endopterygota</taxon>
        <taxon>Lepidoptera</taxon>
        <taxon>Glossata</taxon>
        <taxon>Ditrysia</taxon>
        <taxon>Noctuoidea</taxon>
        <taxon>Noctuidae</taxon>
        <taxon>Amphipyrinae</taxon>
        <taxon>Spodoptera</taxon>
    </lineage>
</organism>
<comment type="caution">
    <text evidence="1">The sequence shown here is derived from an EMBL/GenBank/DDBJ whole genome shotgun (WGS) entry which is preliminary data.</text>
</comment>
<dbReference type="Proteomes" id="UP000814243">
    <property type="component" value="Unassembled WGS sequence"/>
</dbReference>
<sequence>MFNLPVLYRSSETFILGLIKAQVLISFLHYYSINPDCGIPIIQGMLYIVIMKYLLLQNGLSYHIEEFYSAIKMAQDSCSLILGSRSTDEEKKLCRNIQRLHRVLFSKMKPFGLFYEDIRHTLRVFELLTNYIVVLLQFALL</sequence>
<protein>
    <submittedName>
        <fullName evidence="1">Uncharacterized protein</fullName>
    </submittedName>
</protein>
<name>A0A922SNX0_SPOEX</name>
<gene>
    <name evidence="1" type="ORF">HF086_006399</name>
</gene>
<accession>A0A922SNX0</accession>
<dbReference type="EMBL" id="JACEFF010000086">
    <property type="protein sequence ID" value="KAH9644371.1"/>
    <property type="molecule type" value="Genomic_DNA"/>
</dbReference>
<reference evidence="1" key="1">
    <citation type="journal article" date="2021" name="G3 (Bethesda)">
        <title>Genome and transcriptome analysis of the beet armyworm Spodoptera exigua reveals targets for pest control. .</title>
        <authorList>
            <person name="Simon S."/>
            <person name="Breeschoten T."/>
            <person name="Jansen H.J."/>
            <person name="Dirks R.P."/>
            <person name="Schranz M.E."/>
            <person name="Ros V.I.D."/>
        </authorList>
    </citation>
    <scope>NUCLEOTIDE SEQUENCE</scope>
    <source>
        <strain evidence="1">TB_SE_WUR_2020</strain>
    </source>
</reference>